<keyword evidence="4" id="KW-0378">Hydrolase</keyword>
<dbReference type="OrthoDB" id="1735038at2759"/>
<dbReference type="EMBL" id="LIAE01006455">
    <property type="protein sequence ID" value="PAV89423.1"/>
    <property type="molecule type" value="Genomic_DNA"/>
</dbReference>
<dbReference type="Gene3D" id="1.20.120.980">
    <property type="entry name" value="Serine carboxypeptidase S28, SKS domain"/>
    <property type="match status" value="1"/>
</dbReference>
<keyword evidence="5" id="KW-0325">Glycoprotein</keyword>
<sequence length="434" mass="47885">MIALQRYWQGNQWYRPGGPAFIMLGGEAAEGGSWVEASNVEFGIMAQKAGAWLFVLEHRFYGESFATSDLSTGNLKYLSSEQAIADAVTFIRAMIQKYPQLAGAKWVSFGGSYPGALAAWLRIRHPEIISYAVGSSGPVQAEVDFYQYLEVVMNAITKTDAGCSDSIKNGFSQIAQLVQTAAGRKTLKSTFDFCEDLNPSNTEDLSTFWQNLYIPYMYSVQYTSQNPDTSIPNAICRFHNDQSASVLDRMKNVNSFFDQTYGYTSCMSNNYNGMIHYYQDTSLKSSLAETRSFIWQTCTEFGWFQTSNSPTAGSWLGGQNNLPASYFIKQCADIFKLDINADYVNQVVGNTNSYYGGKDMSDASYIILPSGTFDPWSALGKLTSTNQNIVPVVMEGASHCQDMIAATAQDSAALTSGRAKIQSTLLGWLGFSEN</sequence>
<evidence type="ECO:0008006" key="8">
    <source>
        <dbReference type="Google" id="ProtNLM"/>
    </source>
</evidence>
<evidence type="ECO:0000256" key="4">
    <source>
        <dbReference type="ARBA" id="ARBA00022801"/>
    </source>
</evidence>
<dbReference type="InterPro" id="IPR029058">
    <property type="entry name" value="AB_hydrolase_fold"/>
</dbReference>
<proteinExistence type="inferred from homology"/>
<protein>
    <recommendedName>
        <fullName evidence="8">Serine protease K12H4.7</fullName>
    </recommendedName>
</protein>
<evidence type="ECO:0000313" key="6">
    <source>
        <dbReference type="EMBL" id="PAV89423.1"/>
    </source>
</evidence>
<dbReference type="SUPFAM" id="SSF53474">
    <property type="entry name" value="alpha/beta-Hydrolases"/>
    <property type="match status" value="1"/>
</dbReference>
<keyword evidence="3" id="KW-0732">Signal</keyword>
<evidence type="ECO:0000256" key="5">
    <source>
        <dbReference type="ARBA" id="ARBA00023180"/>
    </source>
</evidence>
<dbReference type="GO" id="GO:0006508">
    <property type="term" value="P:proteolysis"/>
    <property type="evidence" value="ECO:0007669"/>
    <property type="project" value="UniProtKB-KW"/>
</dbReference>
<gene>
    <name evidence="6" type="ORF">WR25_11937</name>
</gene>
<comment type="caution">
    <text evidence="6">The sequence shown here is derived from an EMBL/GenBank/DDBJ whole genome shotgun (WGS) entry which is preliminary data.</text>
</comment>
<evidence type="ECO:0000256" key="2">
    <source>
        <dbReference type="ARBA" id="ARBA00022670"/>
    </source>
</evidence>
<keyword evidence="2" id="KW-0645">Protease</keyword>
<dbReference type="Pfam" id="PF05577">
    <property type="entry name" value="Peptidase_S28"/>
    <property type="match status" value="1"/>
</dbReference>
<organism evidence="6 7">
    <name type="scientific">Diploscapter pachys</name>
    <dbReference type="NCBI Taxonomy" id="2018661"/>
    <lineage>
        <taxon>Eukaryota</taxon>
        <taxon>Metazoa</taxon>
        <taxon>Ecdysozoa</taxon>
        <taxon>Nematoda</taxon>
        <taxon>Chromadorea</taxon>
        <taxon>Rhabditida</taxon>
        <taxon>Rhabditina</taxon>
        <taxon>Rhabditomorpha</taxon>
        <taxon>Rhabditoidea</taxon>
        <taxon>Rhabditidae</taxon>
        <taxon>Diploscapter</taxon>
    </lineage>
</organism>
<dbReference type="AlphaFoldDB" id="A0A2A2LT99"/>
<dbReference type="PANTHER" id="PTHR11010">
    <property type="entry name" value="PROTEASE S28 PRO-X CARBOXYPEPTIDASE-RELATED"/>
    <property type="match status" value="1"/>
</dbReference>
<evidence type="ECO:0000313" key="7">
    <source>
        <dbReference type="Proteomes" id="UP000218231"/>
    </source>
</evidence>
<dbReference type="PANTHER" id="PTHR11010:SF117">
    <property type="entry name" value="SERINE PROTEASE 16"/>
    <property type="match status" value="1"/>
</dbReference>
<comment type="similarity">
    <text evidence="1">Belongs to the peptidase S28 family.</text>
</comment>
<evidence type="ECO:0000256" key="1">
    <source>
        <dbReference type="ARBA" id="ARBA00011079"/>
    </source>
</evidence>
<accession>A0A2A2LT99</accession>
<evidence type="ECO:0000256" key="3">
    <source>
        <dbReference type="ARBA" id="ARBA00022729"/>
    </source>
</evidence>
<dbReference type="InterPro" id="IPR008758">
    <property type="entry name" value="Peptidase_S28"/>
</dbReference>
<dbReference type="Proteomes" id="UP000218231">
    <property type="component" value="Unassembled WGS sequence"/>
</dbReference>
<dbReference type="GO" id="GO:0008239">
    <property type="term" value="F:dipeptidyl-peptidase activity"/>
    <property type="evidence" value="ECO:0007669"/>
    <property type="project" value="TreeGrafter"/>
</dbReference>
<dbReference type="GO" id="GO:0070008">
    <property type="term" value="F:serine-type exopeptidase activity"/>
    <property type="evidence" value="ECO:0007669"/>
    <property type="project" value="InterPro"/>
</dbReference>
<reference evidence="6 7" key="1">
    <citation type="journal article" date="2017" name="Curr. Biol.">
        <title>Genome architecture and evolution of a unichromosomal asexual nematode.</title>
        <authorList>
            <person name="Fradin H."/>
            <person name="Zegar C."/>
            <person name="Gutwein M."/>
            <person name="Lucas J."/>
            <person name="Kovtun M."/>
            <person name="Corcoran D."/>
            <person name="Baugh L.R."/>
            <person name="Kiontke K."/>
            <person name="Gunsalus K."/>
            <person name="Fitch D.H."/>
            <person name="Piano F."/>
        </authorList>
    </citation>
    <scope>NUCLEOTIDE SEQUENCE [LARGE SCALE GENOMIC DNA]</scope>
    <source>
        <strain evidence="6">PF1309</strain>
    </source>
</reference>
<dbReference type="Gene3D" id="3.40.50.1820">
    <property type="entry name" value="alpha/beta hydrolase"/>
    <property type="match status" value="1"/>
</dbReference>
<dbReference type="InterPro" id="IPR042269">
    <property type="entry name" value="Ser_carbopepase_S28_SKS"/>
</dbReference>
<name>A0A2A2LT99_9BILA</name>
<keyword evidence="7" id="KW-1185">Reference proteome</keyword>